<accession>A0A9D4HDQ6</accession>
<feature type="compositionally biased region" description="Pro residues" evidence="1">
    <location>
        <begin position="71"/>
        <end position="89"/>
    </location>
</feature>
<organism evidence="2 3">
    <name type="scientific">Dreissena polymorpha</name>
    <name type="common">Zebra mussel</name>
    <name type="synonym">Mytilus polymorpha</name>
    <dbReference type="NCBI Taxonomy" id="45954"/>
    <lineage>
        <taxon>Eukaryota</taxon>
        <taxon>Metazoa</taxon>
        <taxon>Spiralia</taxon>
        <taxon>Lophotrochozoa</taxon>
        <taxon>Mollusca</taxon>
        <taxon>Bivalvia</taxon>
        <taxon>Autobranchia</taxon>
        <taxon>Heteroconchia</taxon>
        <taxon>Euheterodonta</taxon>
        <taxon>Imparidentia</taxon>
        <taxon>Neoheterodontei</taxon>
        <taxon>Myida</taxon>
        <taxon>Dreissenoidea</taxon>
        <taxon>Dreissenidae</taxon>
        <taxon>Dreissena</taxon>
    </lineage>
</organism>
<comment type="caution">
    <text evidence="2">The sequence shown here is derived from an EMBL/GenBank/DDBJ whole genome shotgun (WGS) entry which is preliminary data.</text>
</comment>
<protein>
    <submittedName>
        <fullName evidence="2">Uncharacterized protein</fullName>
    </submittedName>
</protein>
<reference evidence="2" key="1">
    <citation type="journal article" date="2019" name="bioRxiv">
        <title>The Genome of the Zebra Mussel, Dreissena polymorpha: A Resource for Invasive Species Research.</title>
        <authorList>
            <person name="McCartney M.A."/>
            <person name="Auch B."/>
            <person name="Kono T."/>
            <person name="Mallez S."/>
            <person name="Zhang Y."/>
            <person name="Obille A."/>
            <person name="Becker A."/>
            <person name="Abrahante J.E."/>
            <person name="Garbe J."/>
            <person name="Badalamenti J.P."/>
            <person name="Herman A."/>
            <person name="Mangelson H."/>
            <person name="Liachko I."/>
            <person name="Sullivan S."/>
            <person name="Sone E.D."/>
            <person name="Koren S."/>
            <person name="Silverstein K.A.T."/>
            <person name="Beckman K.B."/>
            <person name="Gohl D.M."/>
        </authorList>
    </citation>
    <scope>NUCLEOTIDE SEQUENCE</scope>
    <source>
        <strain evidence="2">Duluth1</strain>
        <tissue evidence="2">Whole animal</tissue>
    </source>
</reference>
<feature type="region of interest" description="Disordered" evidence="1">
    <location>
        <begin position="56"/>
        <end position="89"/>
    </location>
</feature>
<name>A0A9D4HDQ6_DREPO</name>
<proteinExistence type="predicted"/>
<evidence type="ECO:0000313" key="2">
    <source>
        <dbReference type="EMBL" id="KAH3829817.1"/>
    </source>
</evidence>
<dbReference type="Proteomes" id="UP000828390">
    <property type="component" value="Unassembled WGS sequence"/>
</dbReference>
<gene>
    <name evidence="2" type="ORF">DPMN_103046</name>
</gene>
<dbReference type="AlphaFoldDB" id="A0A9D4HDQ6"/>
<dbReference type="EMBL" id="JAIWYP010000004">
    <property type="protein sequence ID" value="KAH3829817.1"/>
    <property type="molecule type" value="Genomic_DNA"/>
</dbReference>
<reference evidence="2" key="2">
    <citation type="submission" date="2020-11" db="EMBL/GenBank/DDBJ databases">
        <authorList>
            <person name="McCartney M.A."/>
            <person name="Auch B."/>
            <person name="Kono T."/>
            <person name="Mallez S."/>
            <person name="Becker A."/>
            <person name="Gohl D.M."/>
            <person name="Silverstein K.A.T."/>
            <person name="Koren S."/>
            <person name="Bechman K.B."/>
            <person name="Herman A."/>
            <person name="Abrahante J.E."/>
            <person name="Garbe J."/>
        </authorList>
    </citation>
    <scope>NUCLEOTIDE SEQUENCE</scope>
    <source>
        <strain evidence="2">Duluth1</strain>
        <tissue evidence="2">Whole animal</tissue>
    </source>
</reference>
<evidence type="ECO:0000256" key="1">
    <source>
        <dbReference type="SAM" id="MobiDB-lite"/>
    </source>
</evidence>
<keyword evidence="3" id="KW-1185">Reference proteome</keyword>
<sequence length="89" mass="9819">MNDIVMARTSSFMAIFDLRPLNSKCDLDLGDIDVIISRDTPSNDGEQMCQMILKSDNERHSYGPDKLVPPARQPASPPASQPARPHSPI</sequence>
<evidence type="ECO:0000313" key="3">
    <source>
        <dbReference type="Proteomes" id="UP000828390"/>
    </source>
</evidence>